<gene>
    <name evidence="1" type="ORF">Amon02_001180700</name>
</gene>
<organism evidence="1 2">
    <name type="scientific">Ambrosiozyma monospora</name>
    <name type="common">Yeast</name>
    <name type="synonym">Endomycopsis monosporus</name>
    <dbReference type="NCBI Taxonomy" id="43982"/>
    <lineage>
        <taxon>Eukaryota</taxon>
        <taxon>Fungi</taxon>
        <taxon>Dikarya</taxon>
        <taxon>Ascomycota</taxon>
        <taxon>Saccharomycotina</taxon>
        <taxon>Pichiomycetes</taxon>
        <taxon>Pichiales</taxon>
        <taxon>Pichiaceae</taxon>
        <taxon>Ambrosiozyma</taxon>
    </lineage>
</organism>
<protein>
    <submittedName>
        <fullName evidence="1">Unnamed protein product</fullName>
    </submittedName>
</protein>
<comment type="caution">
    <text evidence="1">The sequence shown here is derived from an EMBL/GenBank/DDBJ whole genome shotgun (WGS) entry which is preliminary data.</text>
</comment>
<dbReference type="EMBL" id="BSXS01013067">
    <property type="protein sequence ID" value="GMF03500.1"/>
    <property type="molecule type" value="Genomic_DNA"/>
</dbReference>
<dbReference type="Proteomes" id="UP001165064">
    <property type="component" value="Unassembled WGS sequence"/>
</dbReference>
<accession>A0ACB5U9Q9</accession>
<keyword evidence="2" id="KW-1185">Reference proteome</keyword>
<proteinExistence type="predicted"/>
<evidence type="ECO:0000313" key="1">
    <source>
        <dbReference type="EMBL" id="GMF03500.1"/>
    </source>
</evidence>
<sequence>MKNSTYDTTSSNLSQSQDLQQFLYICKDLASELRKLIITYAVVHVSEERQGKLGEPLKGINRDDFQLFEWLLHVFNHKPKLIVDISNNKNPRCYFRLTSQVTLPVKLSINYVQKIIAIVQSCDFQRLIFSTGLLVDDPITVLQVRDK</sequence>
<reference evidence="1" key="1">
    <citation type="submission" date="2023-04" db="EMBL/GenBank/DDBJ databases">
        <title>Ambrosiozyma monospora NBRC 10751.</title>
        <authorList>
            <person name="Ichikawa N."/>
            <person name="Sato H."/>
            <person name="Tonouchi N."/>
        </authorList>
    </citation>
    <scope>NUCLEOTIDE SEQUENCE</scope>
    <source>
        <strain evidence="1">NBRC 10751</strain>
    </source>
</reference>
<name>A0ACB5U9Q9_AMBMO</name>
<evidence type="ECO:0000313" key="2">
    <source>
        <dbReference type="Proteomes" id="UP001165064"/>
    </source>
</evidence>